<sequence length="44" mass="5011">MRQFVAGVEVLGDMGQMLDSIYPAEIRAFLLPTDKDDVGQLWKR</sequence>
<dbReference type="AlphaFoldDB" id="A0A5C6E126"/>
<evidence type="ECO:0000313" key="2">
    <source>
        <dbReference type="Proteomes" id="UP000319143"/>
    </source>
</evidence>
<accession>A0A5C6E126</accession>
<keyword evidence="2" id="KW-1185">Reference proteome</keyword>
<proteinExistence type="predicted"/>
<dbReference type="Proteomes" id="UP000319143">
    <property type="component" value="Unassembled WGS sequence"/>
</dbReference>
<dbReference type="RefSeq" id="WP_261344882.1">
    <property type="nucleotide sequence ID" value="NZ_SJPV01000001.1"/>
</dbReference>
<comment type="caution">
    <text evidence="1">The sequence shown here is derived from an EMBL/GenBank/DDBJ whole genome shotgun (WGS) entry which is preliminary data.</text>
</comment>
<reference evidence="1 2" key="1">
    <citation type="submission" date="2019-02" db="EMBL/GenBank/DDBJ databases">
        <title>Deep-cultivation of Planctomycetes and their phenomic and genomic characterization uncovers novel biology.</title>
        <authorList>
            <person name="Wiegand S."/>
            <person name="Jogler M."/>
            <person name="Boedeker C."/>
            <person name="Pinto D."/>
            <person name="Vollmers J."/>
            <person name="Rivas-Marin E."/>
            <person name="Kohn T."/>
            <person name="Peeters S.H."/>
            <person name="Heuer A."/>
            <person name="Rast P."/>
            <person name="Oberbeckmann S."/>
            <person name="Bunk B."/>
            <person name="Jeske O."/>
            <person name="Meyerdierks A."/>
            <person name="Storesund J.E."/>
            <person name="Kallscheuer N."/>
            <person name="Luecker S."/>
            <person name="Lage O.M."/>
            <person name="Pohl T."/>
            <person name="Merkel B.J."/>
            <person name="Hornburger P."/>
            <person name="Mueller R.-W."/>
            <person name="Bruemmer F."/>
            <person name="Labrenz M."/>
            <person name="Spormann A.M."/>
            <person name="Op Den Camp H."/>
            <person name="Overmann J."/>
            <person name="Amann R."/>
            <person name="Jetten M.S.M."/>
            <person name="Mascher T."/>
            <person name="Medema M.H."/>
            <person name="Devos D.P."/>
            <person name="Kaster A.-K."/>
            <person name="Ovreas L."/>
            <person name="Rohde M."/>
            <person name="Galperin M.Y."/>
            <person name="Jogler C."/>
        </authorList>
    </citation>
    <scope>NUCLEOTIDE SEQUENCE [LARGE SCALE GENOMIC DNA]</scope>
    <source>
        <strain evidence="1 2">Poly41</strain>
    </source>
</reference>
<dbReference type="EMBL" id="SJPV01000001">
    <property type="protein sequence ID" value="TWU42582.1"/>
    <property type="molecule type" value="Genomic_DNA"/>
</dbReference>
<name>A0A5C6E126_9BACT</name>
<protein>
    <submittedName>
        <fullName evidence="1">Uncharacterized protein</fullName>
    </submittedName>
</protein>
<organism evidence="1 2">
    <name type="scientific">Novipirellula artificiosorum</name>
    <dbReference type="NCBI Taxonomy" id="2528016"/>
    <lineage>
        <taxon>Bacteria</taxon>
        <taxon>Pseudomonadati</taxon>
        <taxon>Planctomycetota</taxon>
        <taxon>Planctomycetia</taxon>
        <taxon>Pirellulales</taxon>
        <taxon>Pirellulaceae</taxon>
        <taxon>Novipirellula</taxon>
    </lineage>
</organism>
<gene>
    <name evidence="1" type="ORF">Poly41_08790</name>
</gene>
<evidence type="ECO:0000313" key="1">
    <source>
        <dbReference type="EMBL" id="TWU42582.1"/>
    </source>
</evidence>